<dbReference type="GO" id="GO:0009055">
    <property type="term" value="F:electron transfer activity"/>
    <property type="evidence" value="ECO:0007669"/>
    <property type="project" value="InterPro"/>
</dbReference>
<proteinExistence type="predicted"/>
<dbReference type="SUPFAM" id="SSF81342">
    <property type="entry name" value="Transmembrane di-heme cytochromes"/>
    <property type="match status" value="1"/>
</dbReference>
<dbReference type="Pfam" id="PF00033">
    <property type="entry name" value="Cytochrome_B"/>
    <property type="match status" value="1"/>
</dbReference>
<dbReference type="STRING" id="318479.A0A3P7T1C4"/>
<dbReference type="EMBL" id="UYYG01001155">
    <property type="protein sequence ID" value="VDN56279.1"/>
    <property type="molecule type" value="Genomic_DNA"/>
</dbReference>
<dbReference type="OrthoDB" id="5874235at2759"/>
<keyword evidence="1" id="KW-1133">Transmembrane helix</keyword>
<feature type="domain" description="Cytochrome b/b6 N-terminal region profile" evidence="2">
    <location>
        <begin position="45"/>
        <end position="79"/>
    </location>
</feature>
<keyword evidence="1" id="KW-0472">Membrane</keyword>
<dbReference type="InterPro" id="IPR027387">
    <property type="entry name" value="Cytb/b6-like_sf"/>
</dbReference>
<dbReference type="Proteomes" id="UP000274756">
    <property type="component" value="Unassembled WGS sequence"/>
</dbReference>
<dbReference type="InterPro" id="IPR005797">
    <property type="entry name" value="Cyt_b/b6_N"/>
</dbReference>
<dbReference type="AlphaFoldDB" id="A0A3P7T1C4"/>
<dbReference type="InterPro" id="IPR016174">
    <property type="entry name" value="Di-haem_cyt_TM"/>
</dbReference>
<dbReference type="GO" id="GO:0022904">
    <property type="term" value="P:respiratory electron transport chain"/>
    <property type="evidence" value="ECO:0007669"/>
    <property type="project" value="InterPro"/>
</dbReference>
<name>A0A3P7T1C4_DRAME</name>
<evidence type="ECO:0000256" key="1">
    <source>
        <dbReference type="SAM" id="Phobius"/>
    </source>
</evidence>
<feature type="transmembrane region" description="Helical" evidence="1">
    <location>
        <begin position="52"/>
        <end position="75"/>
    </location>
</feature>
<organism evidence="3 4">
    <name type="scientific">Dracunculus medinensis</name>
    <name type="common">Guinea worm</name>
    <dbReference type="NCBI Taxonomy" id="318479"/>
    <lineage>
        <taxon>Eukaryota</taxon>
        <taxon>Metazoa</taxon>
        <taxon>Ecdysozoa</taxon>
        <taxon>Nematoda</taxon>
        <taxon>Chromadorea</taxon>
        <taxon>Rhabditida</taxon>
        <taxon>Spirurina</taxon>
        <taxon>Dracunculoidea</taxon>
        <taxon>Dracunculidae</taxon>
        <taxon>Dracunculus</taxon>
    </lineage>
</organism>
<protein>
    <recommendedName>
        <fullName evidence="2">Cytochrome b/b6 N-terminal region profile domain-containing protein</fullName>
    </recommendedName>
</protein>
<dbReference type="Gene3D" id="1.20.810.10">
    <property type="entry name" value="Cytochrome Bc1 Complex, Chain C"/>
    <property type="match status" value="1"/>
</dbReference>
<evidence type="ECO:0000313" key="3">
    <source>
        <dbReference type="EMBL" id="VDN56279.1"/>
    </source>
</evidence>
<keyword evidence="4" id="KW-1185">Reference proteome</keyword>
<sequence length="114" mass="13397">MAWLGLPVGFTDKFKQIARFLLSFFYSSDNSLAFDRVQYIMYDEVSGATLKFFFAVHFLLPWFIFVLVVFHLIMLHVTGRTSVLSGFGDYDKIGFFPYYWLKDSYNLVDFTCFS</sequence>
<gene>
    <name evidence="3" type="ORF">DME_LOCUS6252</name>
</gene>
<accession>A0A3P7T1C4</accession>
<evidence type="ECO:0000259" key="2">
    <source>
        <dbReference type="Pfam" id="PF00033"/>
    </source>
</evidence>
<dbReference type="GO" id="GO:0016491">
    <property type="term" value="F:oxidoreductase activity"/>
    <property type="evidence" value="ECO:0007669"/>
    <property type="project" value="InterPro"/>
</dbReference>
<reference evidence="3 4" key="1">
    <citation type="submission" date="2018-11" db="EMBL/GenBank/DDBJ databases">
        <authorList>
            <consortium name="Pathogen Informatics"/>
        </authorList>
    </citation>
    <scope>NUCLEOTIDE SEQUENCE [LARGE SCALE GENOMIC DNA]</scope>
</reference>
<keyword evidence="1" id="KW-0812">Transmembrane</keyword>
<dbReference type="GO" id="GO:0016020">
    <property type="term" value="C:membrane"/>
    <property type="evidence" value="ECO:0007669"/>
    <property type="project" value="InterPro"/>
</dbReference>
<evidence type="ECO:0000313" key="4">
    <source>
        <dbReference type="Proteomes" id="UP000274756"/>
    </source>
</evidence>